<proteinExistence type="predicted"/>
<reference evidence="2 3" key="1">
    <citation type="submission" date="2006-10" db="EMBL/GenBank/DDBJ databases">
        <authorList>
            <person name="Fleischmann R.D."/>
            <person name="Dodson R.J."/>
            <person name="Haft D.H."/>
            <person name="Merkel J.S."/>
            <person name="Nelson W.C."/>
            <person name="Fraser C.M."/>
        </authorList>
    </citation>
    <scope>NUCLEOTIDE SEQUENCE [LARGE SCALE GENOMIC DNA]</scope>
    <source>
        <strain evidence="3">ATCC 700084 / mc(2)155</strain>
    </source>
</reference>
<evidence type="ECO:0000256" key="1">
    <source>
        <dbReference type="SAM" id="MobiDB-lite"/>
    </source>
</evidence>
<organism evidence="2 3">
    <name type="scientific">Mycolicibacterium smegmatis (strain ATCC 700084 / mc(2)155)</name>
    <name type="common">Mycobacterium smegmatis</name>
    <dbReference type="NCBI Taxonomy" id="246196"/>
    <lineage>
        <taxon>Bacteria</taxon>
        <taxon>Bacillati</taxon>
        <taxon>Actinomycetota</taxon>
        <taxon>Actinomycetes</taxon>
        <taxon>Mycobacteriales</taxon>
        <taxon>Mycobacteriaceae</taxon>
        <taxon>Mycolicibacterium</taxon>
    </lineage>
</organism>
<evidence type="ECO:0000313" key="3">
    <source>
        <dbReference type="Proteomes" id="UP000000757"/>
    </source>
</evidence>
<evidence type="ECO:0000313" key="2">
    <source>
        <dbReference type="EMBL" id="ABK74888.1"/>
    </source>
</evidence>
<keyword evidence="3" id="KW-1185">Reference proteome</keyword>
<name>A0QTR0_MYCS2</name>
<dbReference type="AlphaFoldDB" id="A0QTR0"/>
<dbReference type="EMBL" id="CP000480">
    <property type="protein sequence ID" value="ABK74888.1"/>
    <property type="molecule type" value="Genomic_DNA"/>
</dbReference>
<dbReference type="KEGG" id="msm:MSMEG_1933"/>
<accession>A0QTR0</accession>
<dbReference type="Proteomes" id="UP000000757">
    <property type="component" value="Chromosome"/>
</dbReference>
<feature type="region of interest" description="Disordered" evidence="1">
    <location>
        <begin position="1"/>
        <end position="20"/>
    </location>
</feature>
<gene>
    <name evidence="2" type="ordered locus">MSMEG_1933</name>
</gene>
<protein>
    <submittedName>
        <fullName evidence="2">Uncharacterized protein</fullName>
    </submittedName>
</protein>
<sequence length="60" mass="6583">MVKVSRSWPSSSAGCRRPTSAACRNSAWPDRSYCVQVAIIVLLAWFTRTLPAASVIEQLS</sequence>